<reference evidence="2 3" key="1">
    <citation type="submission" date="2016-12" db="EMBL/GenBank/DDBJ databases">
        <title>The genomes of Aspergillus section Nigri reveals drivers in fungal speciation.</title>
        <authorList>
            <consortium name="DOE Joint Genome Institute"/>
            <person name="Vesth T.C."/>
            <person name="Nybo J."/>
            <person name="Theobald S."/>
            <person name="Brandl J."/>
            <person name="Frisvad J.C."/>
            <person name="Nielsen K.F."/>
            <person name="Lyhne E.K."/>
            <person name="Kogle M.E."/>
            <person name="Kuo A."/>
            <person name="Riley R."/>
            <person name="Clum A."/>
            <person name="Nolan M."/>
            <person name="Lipzen A."/>
            <person name="Salamov A."/>
            <person name="Henrissat B."/>
            <person name="Wiebenga A."/>
            <person name="De Vries R.P."/>
            <person name="Grigoriev I.V."/>
            <person name="Mortensen U.H."/>
            <person name="Andersen M.R."/>
            <person name="Baker S.E."/>
        </authorList>
    </citation>
    <scope>NUCLEOTIDE SEQUENCE [LARGE SCALE GENOMIC DNA]</scope>
    <source>
        <strain evidence="2 3">CBS 117.55</strain>
    </source>
</reference>
<evidence type="ECO:0000313" key="2">
    <source>
        <dbReference type="EMBL" id="PWY85894.1"/>
    </source>
</evidence>
<feature type="domain" description="N-acetyltransferase" evidence="1">
    <location>
        <begin position="3"/>
        <end position="216"/>
    </location>
</feature>
<proteinExistence type="predicted"/>
<gene>
    <name evidence="2" type="ORF">BO70DRAFT_378622</name>
</gene>
<dbReference type="VEuPathDB" id="FungiDB:BO70DRAFT_378622"/>
<sequence length="225" mass="25101">MPFTIRYATEQDAPNLAIINIVSFRHQPMWDNLFPSVNIDGVLPLKTARCLDKLVSPQVHVVAAVDDETGQIIGYARWVIPGEPTSVVELSPVGAETLAGHANGKAYPENMRKDVHARFWDMLKGKQESYVQEDDFVLEFLATIPEAQGKGVGTALLRWGLERADARNARVYLEATTDGYSLYRKFGWEDLEEMRMDFTELGGRGAQSCIESDTCTAVYQVLGED</sequence>
<dbReference type="PANTHER" id="PTHR42791:SF2">
    <property type="entry name" value="N-ACETYLTRANSFERASE DOMAIN-CONTAINING PROTEIN"/>
    <property type="match status" value="1"/>
</dbReference>
<dbReference type="InterPro" id="IPR000182">
    <property type="entry name" value="GNAT_dom"/>
</dbReference>
<dbReference type="Gene3D" id="3.40.630.30">
    <property type="match status" value="1"/>
</dbReference>
<accession>A0A317WHD4</accession>
<organism evidence="2 3">
    <name type="scientific">Aspergillus heteromorphus CBS 117.55</name>
    <dbReference type="NCBI Taxonomy" id="1448321"/>
    <lineage>
        <taxon>Eukaryota</taxon>
        <taxon>Fungi</taxon>
        <taxon>Dikarya</taxon>
        <taxon>Ascomycota</taxon>
        <taxon>Pezizomycotina</taxon>
        <taxon>Eurotiomycetes</taxon>
        <taxon>Eurotiomycetidae</taxon>
        <taxon>Eurotiales</taxon>
        <taxon>Aspergillaceae</taxon>
        <taxon>Aspergillus</taxon>
        <taxon>Aspergillus subgen. Circumdati</taxon>
    </lineage>
</organism>
<dbReference type="Proteomes" id="UP000247233">
    <property type="component" value="Unassembled WGS sequence"/>
</dbReference>
<dbReference type="InterPro" id="IPR016181">
    <property type="entry name" value="Acyl_CoA_acyltransferase"/>
</dbReference>
<dbReference type="InterPro" id="IPR052523">
    <property type="entry name" value="Trichothecene_AcTrans"/>
</dbReference>
<dbReference type="EMBL" id="MSFL01000008">
    <property type="protein sequence ID" value="PWY85894.1"/>
    <property type="molecule type" value="Genomic_DNA"/>
</dbReference>
<dbReference type="PANTHER" id="PTHR42791">
    <property type="entry name" value="GNAT FAMILY ACETYLTRANSFERASE"/>
    <property type="match status" value="1"/>
</dbReference>
<keyword evidence="2" id="KW-0012">Acyltransferase</keyword>
<dbReference type="AlphaFoldDB" id="A0A317WHD4"/>
<keyword evidence="3" id="KW-1185">Reference proteome</keyword>
<dbReference type="OrthoDB" id="410198at2759"/>
<evidence type="ECO:0000259" key="1">
    <source>
        <dbReference type="PROSITE" id="PS51186"/>
    </source>
</evidence>
<dbReference type="SUPFAM" id="SSF55729">
    <property type="entry name" value="Acyl-CoA N-acyltransferases (Nat)"/>
    <property type="match status" value="1"/>
</dbReference>
<dbReference type="CDD" id="cd04301">
    <property type="entry name" value="NAT_SF"/>
    <property type="match status" value="1"/>
</dbReference>
<dbReference type="PROSITE" id="PS51186">
    <property type="entry name" value="GNAT"/>
    <property type="match status" value="1"/>
</dbReference>
<comment type="caution">
    <text evidence="2">The sequence shown here is derived from an EMBL/GenBank/DDBJ whole genome shotgun (WGS) entry which is preliminary data.</text>
</comment>
<dbReference type="GO" id="GO:0016747">
    <property type="term" value="F:acyltransferase activity, transferring groups other than amino-acyl groups"/>
    <property type="evidence" value="ECO:0007669"/>
    <property type="project" value="InterPro"/>
</dbReference>
<dbReference type="STRING" id="1448321.A0A317WHD4"/>
<dbReference type="GeneID" id="37067514"/>
<evidence type="ECO:0000313" key="3">
    <source>
        <dbReference type="Proteomes" id="UP000247233"/>
    </source>
</evidence>
<dbReference type="RefSeq" id="XP_025400446.1">
    <property type="nucleotide sequence ID" value="XM_025545277.1"/>
</dbReference>
<dbReference type="Pfam" id="PF00583">
    <property type="entry name" value="Acetyltransf_1"/>
    <property type="match status" value="1"/>
</dbReference>
<protein>
    <submittedName>
        <fullName evidence="2">Acyl-CoA N-acyltransferase</fullName>
    </submittedName>
</protein>
<name>A0A317WHD4_9EURO</name>
<keyword evidence="2" id="KW-0808">Transferase</keyword>